<proteinExistence type="inferred from homology"/>
<protein>
    <recommendedName>
        <fullName evidence="4">Small auxin up regulated protein</fullName>
    </recommendedName>
</protein>
<dbReference type="Pfam" id="PF02519">
    <property type="entry name" value="Auxin_inducible"/>
    <property type="match status" value="1"/>
</dbReference>
<dbReference type="GO" id="GO:0009733">
    <property type="term" value="P:response to auxin"/>
    <property type="evidence" value="ECO:0007669"/>
    <property type="project" value="InterPro"/>
</dbReference>
<dbReference type="PANTHER" id="PTHR31374">
    <property type="entry name" value="AUXIN-INDUCED PROTEIN-LIKE-RELATED"/>
    <property type="match status" value="1"/>
</dbReference>
<name>A0A835DYF9_9POAL</name>
<dbReference type="AlphaFoldDB" id="A0A835DYF9"/>
<dbReference type="Proteomes" id="UP000636709">
    <property type="component" value="Unassembled WGS sequence"/>
</dbReference>
<comment type="similarity">
    <text evidence="1">Belongs to the ARG7 family.</text>
</comment>
<accession>A0A835DYF9</accession>
<dbReference type="EMBL" id="JACEFO010002582">
    <property type="protein sequence ID" value="KAF8655780.1"/>
    <property type="molecule type" value="Genomic_DNA"/>
</dbReference>
<gene>
    <name evidence="2" type="ORF">HU200_060941</name>
</gene>
<comment type="caution">
    <text evidence="2">The sequence shown here is derived from an EMBL/GenBank/DDBJ whole genome shotgun (WGS) entry which is preliminary data.</text>
</comment>
<dbReference type="InterPro" id="IPR003676">
    <property type="entry name" value="SAUR_fam"/>
</dbReference>
<reference evidence="2" key="1">
    <citation type="submission" date="2020-07" db="EMBL/GenBank/DDBJ databases">
        <title>Genome sequence and genetic diversity analysis of an under-domesticated orphan crop, white fonio (Digitaria exilis).</title>
        <authorList>
            <person name="Bennetzen J.L."/>
            <person name="Chen S."/>
            <person name="Ma X."/>
            <person name="Wang X."/>
            <person name="Yssel A.E.J."/>
            <person name="Chaluvadi S.R."/>
            <person name="Johnson M."/>
            <person name="Gangashetty P."/>
            <person name="Hamidou F."/>
            <person name="Sanogo M.D."/>
            <person name="Zwaenepoel A."/>
            <person name="Wallace J."/>
            <person name="Van De Peer Y."/>
            <person name="Van Deynze A."/>
        </authorList>
    </citation>
    <scope>NUCLEOTIDE SEQUENCE</scope>
    <source>
        <tissue evidence="2">Leaves</tissue>
    </source>
</reference>
<keyword evidence="3" id="KW-1185">Reference proteome</keyword>
<dbReference type="PANTHER" id="PTHR31374:SF134">
    <property type="entry name" value="AUXIN-RESPONSIVE PROTEIN"/>
    <property type="match status" value="1"/>
</dbReference>
<evidence type="ECO:0008006" key="4">
    <source>
        <dbReference type="Google" id="ProtNLM"/>
    </source>
</evidence>
<evidence type="ECO:0000313" key="2">
    <source>
        <dbReference type="EMBL" id="KAF8655780.1"/>
    </source>
</evidence>
<evidence type="ECO:0000313" key="3">
    <source>
        <dbReference type="Proteomes" id="UP000636709"/>
    </source>
</evidence>
<organism evidence="2 3">
    <name type="scientific">Digitaria exilis</name>
    <dbReference type="NCBI Taxonomy" id="1010633"/>
    <lineage>
        <taxon>Eukaryota</taxon>
        <taxon>Viridiplantae</taxon>
        <taxon>Streptophyta</taxon>
        <taxon>Embryophyta</taxon>
        <taxon>Tracheophyta</taxon>
        <taxon>Spermatophyta</taxon>
        <taxon>Magnoliopsida</taxon>
        <taxon>Liliopsida</taxon>
        <taxon>Poales</taxon>
        <taxon>Poaceae</taxon>
        <taxon>PACMAD clade</taxon>
        <taxon>Panicoideae</taxon>
        <taxon>Panicodae</taxon>
        <taxon>Paniceae</taxon>
        <taxon>Anthephorinae</taxon>
        <taxon>Digitaria</taxon>
    </lineage>
</organism>
<sequence length="107" mass="11865">MATIVLGSTRKQRATAIAAPWYACATGGDTDKVPKGYVPMILVNGEDDEEGQRILVQVKMLREPCMAALLELAEQQFGHGQRGVLRIPCTMIYFEHIVNKMMLKGSR</sequence>
<dbReference type="OrthoDB" id="838391at2759"/>
<evidence type="ECO:0000256" key="1">
    <source>
        <dbReference type="ARBA" id="ARBA00006974"/>
    </source>
</evidence>